<dbReference type="AlphaFoldDB" id="A0A482VYJ0"/>
<evidence type="ECO:0000313" key="2">
    <source>
        <dbReference type="Proteomes" id="UP000292052"/>
    </source>
</evidence>
<evidence type="ECO:0000313" key="1">
    <source>
        <dbReference type="EMBL" id="RZC37880.1"/>
    </source>
</evidence>
<proteinExistence type="predicted"/>
<organism evidence="1 2">
    <name type="scientific">Asbolus verrucosus</name>
    <name type="common">Desert ironclad beetle</name>
    <dbReference type="NCBI Taxonomy" id="1661398"/>
    <lineage>
        <taxon>Eukaryota</taxon>
        <taxon>Metazoa</taxon>
        <taxon>Ecdysozoa</taxon>
        <taxon>Arthropoda</taxon>
        <taxon>Hexapoda</taxon>
        <taxon>Insecta</taxon>
        <taxon>Pterygota</taxon>
        <taxon>Neoptera</taxon>
        <taxon>Endopterygota</taxon>
        <taxon>Coleoptera</taxon>
        <taxon>Polyphaga</taxon>
        <taxon>Cucujiformia</taxon>
        <taxon>Tenebrionidae</taxon>
        <taxon>Pimeliinae</taxon>
        <taxon>Asbolus</taxon>
    </lineage>
</organism>
<dbReference type="Proteomes" id="UP000292052">
    <property type="component" value="Unassembled WGS sequence"/>
</dbReference>
<dbReference type="EMBL" id="QDEB01048347">
    <property type="protein sequence ID" value="RZC37880.1"/>
    <property type="molecule type" value="Genomic_DNA"/>
</dbReference>
<accession>A0A482VYJ0</accession>
<gene>
    <name evidence="1" type="ORF">BDFB_009311</name>
</gene>
<keyword evidence="2" id="KW-1185">Reference proteome</keyword>
<protein>
    <submittedName>
        <fullName evidence="1">Uncharacterized protein</fullName>
    </submittedName>
</protein>
<name>A0A482VYJ0_ASBVE</name>
<comment type="caution">
    <text evidence="1">The sequence shown here is derived from an EMBL/GenBank/DDBJ whole genome shotgun (WGS) entry which is preliminary data.</text>
</comment>
<sequence length="70" mass="8006">MNINKSVHFAERLGPWWRPSFEVGPVIAVSVDGGPRVTKENRLAPEHQETYHPYAELRELHNANLQSVDN</sequence>
<reference evidence="1 2" key="1">
    <citation type="submission" date="2017-03" db="EMBL/GenBank/DDBJ databases">
        <title>Genome of the blue death feigning beetle - Asbolus verrucosus.</title>
        <authorList>
            <person name="Rider S.D."/>
        </authorList>
    </citation>
    <scope>NUCLEOTIDE SEQUENCE [LARGE SCALE GENOMIC DNA]</scope>
    <source>
        <strain evidence="1">Butters</strain>
        <tissue evidence="1">Head and leg muscle</tissue>
    </source>
</reference>